<dbReference type="Gene3D" id="2.10.25.10">
    <property type="entry name" value="Laminin"/>
    <property type="match status" value="3"/>
</dbReference>
<feature type="disulfide bond" evidence="8">
    <location>
        <begin position="3073"/>
        <end position="3125"/>
    </location>
</feature>
<dbReference type="Gene3D" id="2.130.10.10">
    <property type="entry name" value="YVTN repeat-like/Quinoprotein amine dehydrogenase"/>
    <property type="match status" value="1"/>
</dbReference>
<dbReference type="SMART" id="SM00216">
    <property type="entry name" value="VWD"/>
    <property type="match status" value="3"/>
</dbReference>
<dbReference type="GO" id="GO:0031012">
    <property type="term" value="C:extracellular matrix"/>
    <property type="evidence" value="ECO:0007669"/>
    <property type="project" value="TreeGrafter"/>
</dbReference>
<evidence type="ECO:0000256" key="3">
    <source>
        <dbReference type="ARBA" id="ARBA00022729"/>
    </source>
</evidence>
<evidence type="ECO:0000256" key="4">
    <source>
        <dbReference type="ARBA" id="ARBA00022737"/>
    </source>
</evidence>
<feature type="domain" description="CTCK" evidence="11">
    <location>
        <begin position="3041"/>
        <end position="3131"/>
    </location>
</feature>
<evidence type="ECO:0000256" key="8">
    <source>
        <dbReference type="PROSITE-ProRule" id="PRU00039"/>
    </source>
</evidence>
<keyword evidence="5" id="KW-0186">Copper</keyword>
<feature type="domain" description="VWFC" evidence="12">
    <location>
        <begin position="2904"/>
        <end position="2969"/>
    </location>
</feature>
<dbReference type="SMART" id="SM00832">
    <property type="entry name" value="C8"/>
    <property type="match status" value="3"/>
</dbReference>
<evidence type="ECO:0000256" key="7">
    <source>
        <dbReference type="ARBA" id="ARBA00023180"/>
    </source>
</evidence>
<evidence type="ECO:0000259" key="13">
    <source>
        <dbReference type="PROSITE" id="PS51233"/>
    </source>
</evidence>
<dbReference type="Pfam" id="PF00094">
    <property type="entry name" value="VWD"/>
    <property type="match status" value="3"/>
</dbReference>
<proteinExistence type="predicted"/>
<protein>
    <recommendedName>
        <fullName evidence="16">Mucin-5AC</fullName>
    </recommendedName>
</protein>
<dbReference type="FunFam" id="2.10.25.10:FF:000674">
    <property type="entry name" value="Mucin-2"/>
    <property type="match status" value="1"/>
</dbReference>
<feature type="compositionally biased region" description="Polar residues" evidence="9">
    <location>
        <begin position="2624"/>
        <end position="2644"/>
    </location>
</feature>
<dbReference type="OrthoDB" id="160294at2759"/>
<dbReference type="InterPro" id="IPR001007">
    <property type="entry name" value="VWF_dom"/>
</dbReference>
<evidence type="ECO:0008006" key="16">
    <source>
        <dbReference type="Google" id="ProtNLM"/>
    </source>
</evidence>
<evidence type="ECO:0000256" key="2">
    <source>
        <dbReference type="ARBA" id="ARBA00022525"/>
    </source>
</evidence>
<dbReference type="SUPFAM" id="SSF57567">
    <property type="entry name" value="Serine protease inhibitors"/>
    <property type="match status" value="3"/>
</dbReference>
<dbReference type="Ensembl" id="ENSLLET00000014347.1">
    <property type="protein sequence ID" value="ENSLLEP00000013813.1"/>
    <property type="gene ID" value="ENSLLEG00000008734.1"/>
</dbReference>
<feature type="domain" description="VWFD" evidence="13">
    <location>
        <begin position="53"/>
        <end position="224"/>
    </location>
</feature>
<reference evidence="14" key="1">
    <citation type="submission" date="2025-08" db="UniProtKB">
        <authorList>
            <consortium name="Ensembl"/>
        </authorList>
    </citation>
    <scope>IDENTIFICATION</scope>
</reference>
<dbReference type="InterPro" id="IPR006207">
    <property type="entry name" value="Cys_knot_C"/>
</dbReference>
<dbReference type="CDD" id="cd19941">
    <property type="entry name" value="TIL"/>
    <property type="match status" value="3"/>
</dbReference>
<dbReference type="SUPFAM" id="SSF57603">
    <property type="entry name" value="FnI-like domain"/>
    <property type="match status" value="1"/>
</dbReference>
<comment type="caution">
    <text evidence="8">Lacks conserved residue(s) required for the propagation of feature annotation.</text>
</comment>
<feature type="compositionally biased region" description="Low complexity" evidence="9">
    <location>
        <begin position="2597"/>
        <end position="2608"/>
    </location>
</feature>
<keyword evidence="7" id="KW-0325">Glycoprotein</keyword>
<dbReference type="PANTHER" id="PTHR11339:SF408">
    <property type="entry name" value="MUCIN-5B"/>
    <property type="match status" value="1"/>
</dbReference>
<dbReference type="SMART" id="SM00215">
    <property type="entry name" value="VWC_out"/>
    <property type="match status" value="2"/>
</dbReference>
<dbReference type="Proteomes" id="UP000694569">
    <property type="component" value="Unplaced"/>
</dbReference>
<dbReference type="InterPro" id="IPR002919">
    <property type="entry name" value="TIL_dom"/>
</dbReference>
<dbReference type="InterPro" id="IPR050780">
    <property type="entry name" value="Mucin_vWF_Thrombospondin_sf"/>
</dbReference>
<evidence type="ECO:0000259" key="11">
    <source>
        <dbReference type="PROSITE" id="PS01225"/>
    </source>
</evidence>
<evidence type="ECO:0000256" key="10">
    <source>
        <dbReference type="SAM" id="SignalP"/>
    </source>
</evidence>
<feature type="domain" description="VWFD" evidence="13">
    <location>
        <begin position="888"/>
        <end position="1056"/>
    </location>
</feature>
<feature type="disulfide bond" evidence="8">
    <location>
        <begin position="3069"/>
        <end position="3123"/>
    </location>
</feature>
<feature type="chain" id="PRO_5034060446" description="Mucin-5AC" evidence="10">
    <location>
        <begin position="28"/>
        <end position="3134"/>
    </location>
</feature>
<dbReference type="GO" id="GO:0005615">
    <property type="term" value="C:extracellular space"/>
    <property type="evidence" value="ECO:0007669"/>
    <property type="project" value="TreeGrafter"/>
</dbReference>
<feature type="region of interest" description="Disordered" evidence="9">
    <location>
        <begin position="2283"/>
        <end position="2324"/>
    </location>
</feature>
<dbReference type="FunFam" id="2.10.25.10:FF:000153">
    <property type="entry name" value="MUC5B isoform 1"/>
    <property type="match status" value="1"/>
</dbReference>
<keyword evidence="6 8" id="KW-1015">Disulfide bond</keyword>
<accession>A0A8C5ML18</accession>
<feature type="compositionally biased region" description="Low complexity" evidence="9">
    <location>
        <begin position="1801"/>
        <end position="1818"/>
    </location>
</feature>
<dbReference type="InterPro" id="IPR001846">
    <property type="entry name" value="VWF_type-D"/>
</dbReference>
<feature type="compositionally biased region" description="Low complexity" evidence="9">
    <location>
        <begin position="2549"/>
        <end position="2563"/>
    </location>
</feature>
<feature type="region of interest" description="Disordered" evidence="9">
    <location>
        <begin position="2067"/>
        <end position="2108"/>
    </location>
</feature>
<dbReference type="PROSITE" id="PS51233">
    <property type="entry name" value="VWFD"/>
    <property type="match status" value="3"/>
</dbReference>
<dbReference type="InterPro" id="IPR036084">
    <property type="entry name" value="Ser_inhib-like_sf"/>
</dbReference>
<dbReference type="PANTHER" id="PTHR11339">
    <property type="entry name" value="EXTRACELLULAR MATRIX GLYCOPROTEIN RELATED"/>
    <property type="match status" value="1"/>
</dbReference>
<dbReference type="InterPro" id="IPR014853">
    <property type="entry name" value="VWF/SSPO/ZAN-like_Cys-rich_dom"/>
</dbReference>
<evidence type="ECO:0000256" key="5">
    <source>
        <dbReference type="ARBA" id="ARBA00023008"/>
    </source>
</evidence>
<feature type="compositionally biased region" description="Low complexity" evidence="9">
    <location>
        <begin position="2068"/>
        <end position="2083"/>
    </location>
</feature>
<name>A0A8C5ML18_9ANUR</name>
<dbReference type="PROSITE" id="PS50184">
    <property type="entry name" value="VWFC_2"/>
    <property type="match status" value="1"/>
</dbReference>
<dbReference type="SUPFAM" id="SSF101898">
    <property type="entry name" value="NHL repeat"/>
    <property type="match status" value="1"/>
</dbReference>
<evidence type="ECO:0000259" key="12">
    <source>
        <dbReference type="PROSITE" id="PS50184"/>
    </source>
</evidence>
<feature type="region of interest" description="Disordered" evidence="9">
    <location>
        <begin position="1779"/>
        <end position="1820"/>
    </location>
</feature>
<feature type="signal peptide" evidence="10">
    <location>
        <begin position="1"/>
        <end position="27"/>
    </location>
</feature>
<keyword evidence="2" id="KW-0964">Secreted</keyword>
<keyword evidence="15" id="KW-1185">Reference proteome</keyword>
<dbReference type="Pfam" id="PF01826">
    <property type="entry name" value="TIL"/>
    <property type="match status" value="1"/>
</dbReference>
<dbReference type="Pfam" id="PF08742">
    <property type="entry name" value="C8"/>
    <property type="match status" value="3"/>
</dbReference>
<evidence type="ECO:0000256" key="6">
    <source>
        <dbReference type="ARBA" id="ARBA00023157"/>
    </source>
</evidence>
<evidence type="ECO:0000313" key="15">
    <source>
        <dbReference type="Proteomes" id="UP000694569"/>
    </source>
</evidence>
<dbReference type="InterPro" id="IPR025155">
    <property type="entry name" value="WxxW_domain"/>
</dbReference>
<sequence length="3134" mass="342440">MEVTTMIAAKPLVKIWGFLLWTQIGMSASTTDFPPLRVVTSDAPFSFANHSGQVCSAWGNFYHKTFDGVIYHFPGTCNYAFASHCKNNYEDFNIQIRRTVNEGRPLISHILISIEGVLVEMQNNSVTVDGVLMKESTIDTSRVHGERIGEYIQIKAEIGLKLSWNEKDSLMLELSSKYMNQTCGLCGDFNQVRGDTEFMSNGVMLSPVNFGNLQKVNGPNEDCTNPPPTEEITCSDKEEICKNTLKSPAFSKCNDLVEVQDFIKACEQDLCRCANESIDDCMCNTFSEYSRQCAHSGAGPGNWRTSNFCDRSCPDNMVYQECGSPCADTCSNSERSMLCEEPCLGSCVCPSGTVLDDINNTGCVPHEECFCVYNNENYAPGSSYYIPCHACTCLNGKWSCEKEPCTGSCSVEGGSHITTFDKTEYTFHGDCNYVLVKPTNSSDFAVLVELRQCGLSNSDSCLKSVLLTLKGGETNVLIKPSGNVFLNQMITQLPVSAANLTMFRPSSACIVIDTAFGVQLQLQTIPTMQLHAVLHPSHQGQTSGLCGNFNNILTDDFKANNDIIEGTAAAFANTWKVQSSCPNVKNMYEDPCSLNAEKGKYAEHWCALLTDSNGPFSQCHGLENPLKYYSICLYDTCSCKDSEDCMCAALSSYAYACAKKGLTLNGWRDTVCTKYTKICEKSQEYSYSVSQCQPSCRSQSSVDVTCGIRFYSVEGCVCKKGTLMDERGICVTAEKCPCYYNGVAMESGEVVYNHGIMCMCTKGQLNCDGSTLNRQSRTHDSTPLHIAACFPPLIYHNCSSAPKSTKGLECQKSCQTLDMDCYSSECISGCVCPNGLVLDGKGDCMAEQQCPCVHNEATFRQGEVIMAGCNTCTCRARKWNCTQKQCLGTCSVYGNGHYTTFDGKRYSFNGNCEYTLVQDHCGRDRGNTFRVITENIPCGTTGTTCSKSIKLFTESSELILNDEKLAVVNKNNTNIEYEVEKRGLFMVIKLLNGIIMMWDRHTTIFIKLNSDYKGHVCGLCGNYDGNADNEFTTRSQSVVENILEFGNSWKMDPQCPDVLESKDPCIFNPYRKPWAQRKCSIITSKVFRPCHPQVNPIAFYEACLTDACACDSGGDCECVCTAVASYAQACSEAGVCIRWRTPTMCPLFCDYYNAVGDCEWHYKPCGPRCMKTCKNPKGECKYDLLGCEGCYPSCPASSPFFNEDTSNCVAQCGCYDIDKHFYKYGEKVPSQENCQFCQCFTGGISCKYDVTECQCEYEGKVIQYLETIKVMKTETKECKDVTCHENGTVIIMSSDCAIIAPFTESQQFNGRTPYEVASTQPSSSPQVITEHTVQTFSTQKRYSTTNSFETPTYDVQTSIDKVPTGPLFSSTFGYGYSTDTYSHTIKNFDNQALSTPKVSATTPPVQSSTFTPPAETLVVTTGTSPKPSSSSHTTTIFNRQTSSPKVFTESVVTTASTTLLSVCIPKCHWTPWYDENRPSLTNEGDRESYEICKAKRGGICKSKSHIQDIQCRAKNFPNALIAKLGQKFQCDVSTGLTCHNEDNKRLFKMCLNFEISFFCCDDESHCTTMPPVQSSTFIPPTETLVETTGTSPKPSPFFHTTTIFNRQTSSPKDFTESIVTTDSTTLLSVCIPKCHWTPWYDENRPSLTNEGDRESYEICQAKRGGICKSKSHIQDIQCRAKNFPNALIAKLGQKFQCDVSTGLTCHNKDNKRLFKMCLNFEISFFCCDDESHCTITPPVQSSTFSPPTETLLVTSGTSPIPSPSSLTATIFDNQEPLTPKVSATMPPVQSSTYSPPTETLSVTTGTSPIPSPSSPTATIFDNQESLTPKVSATMPPVQSSTFSPPTETLLVTTGTSPIPSPSSLTATIFDNQESLTPKVSTTPPPVQSSTFILPTETLVVTTGTSPKPSPSSHTTTIFNRQTSSPKVFTESVVTTASTTLLSVCIPKCHWTPWYDENHPSLANEGDRESYEICKAKKGGVCKSKSHIQDIQCRANNFPNTLIAELGQKVQCDVSTGLTCHNEDNKGRFKMCFNFEISFFCCDDESHCTTMPPVQSSTFSPPTETLIVTTGTSPKPSPSSHTTTIFDNRGSLTPKVSATMPPVHSSTFRPPTETLVVITGTSPKPSPSSHTTTIFNRQTSSPKVFTESVVSTASTTLLSVCIPKCHWTPWYDENHPSLTNEGDRESYEICKAKKGGVCKSKSHIQDIQCRANNFPNTLIAELGQKVQCDVSTGLTCHNEDNKGRFKMCFNFEISFFCCDDESHCTTMPPVQSSTFSPPTETLIVTTGTSPKPSPSSHTTTIFDNRGSLTPKVSATMPPVHSSTFRPPTETLVVITGTSPKPSPSSHTTTIFNRQTSSPKVFTESVVSTASTTLLSVCIPKCHWTPWYDENHPSLTNEGDRESYEICKAKKGGVCKSKSHIQDIQCRAKNFPNTLIAELGQKVQCDVSTGLTCHNEDNKGRSKMCLNFEISFFCCDDESHCTTMPPVQSSTFSPPRETLIVTTGTSPKPSPSSHTTTIFDNRGSLTLKVSATMPPVQSSTFRPPTGTLLVTTGTSPKSSPSSHTTRIFDNRGSLTPKVSSTMPPVQSSTFSPPTDTLVSTGTSPIPSPSSLTTTIFDNQESLTPKVSATMPPVQSSTFSPPTDTLVSTGTSPIPSPSSLTTTIFDNQESLTPKVSATVPPVQSSTFSPTTETLVVTMGTSPIPSPSSLTKTIFDDQESLTPNVSTTMPPVQSSTFSPPTETLLITTGTSPIPSPSSLTTTIFDDQESLTPNVSTTMPPVQSSTFSPPTETLLITTGTSPIPSPSSLTTTIFDDQESLTPEVSTTLPPVQSSTFSPPTETLLVQTLKTSNLPSYVSTPEGYSPSISSIAMLTTSTGTVPYLPWSTLSPLYSTNSPATNQQRESIPKDVCEFNGSTFKVGDIITSQTENCEFCECSSTINGPAVKCMPVVCMENCKPAFAYIKKEGQCCGECIKTSCLLNDTVVIEPGKVWSPPGDKCTSYDCEPKTLIIIRQVVTCPVQSSLNCDQGTIVEYTSSDGCCNTPVCVRDTCSLKTTWKIVEEQGCSGNRSLSHCEGLCGSTSRYSSFSKNMEHKCSCCQGESTSAKEIFLNCKDGTRIIHYYTDVAECRCRETNCVALE</sequence>
<feature type="compositionally biased region" description="Low complexity" evidence="9">
    <location>
        <begin position="2645"/>
        <end position="2655"/>
    </location>
</feature>
<evidence type="ECO:0000313" key="14">
    <source>
        <dbReference type="Ensembl" id="ENSLLEP00000013813.1"/>
    </source>
</evidence>
<evidence type="ECO:0000256" key="1">
    <source>
        <dbReference type="ARBA" id="ARBA00004613"/>
    </source>
</evidence>
<reference evidence="14" key="2">
    <citation type="submission" date="2025-09" db="UniProtKB">
        <authorList>
            <consortium name="Ensembl"/>
        </authorList>
    </citation>
    <scope>IDENTIFICATION</scope>
</reference>
<feature type="compositionally biased region" description="Low complexity" evidence="9">
    <location>
        <begin position="2284"/>
        <end position="2299"/>
    </location>
</feature>
<dbReference type="InterPro" id="IPR015943">
    <property type="entry name" value="WD40/YVTN_repeat-like_dom_sf"/>
</dbReference>
<keyword evidence="4" id="KW-0677">Repeat</keyword>
<dbReference type="Pfam" id="PF13330">
    <property type="entry name" value="Mucin2_WxxW"/>
    <property type="match status" value="5"/>
</dbReference>
<feature type="compositionally biased region" description="Polar residues" evidence="9">
    <location>
        <begin position="1787"/>
        <end position="1800"/>
    </location>
</feature>
<dbReference type="SMART" id="SM00041">
    <property type="entry name" value="CT"/>
    <property type="match status" value="1"/>
</dbReference>
<dbReference type="GeneTree" id="ENSGT00940000156076"/>
<evidence type="ECO:0000256" key="9">
    <source>
        <dbReference type="SAM" id="MobiDB-lite"/>
    </source>
</evidence>
<dbReference type="SMART" id="SM00214">
    <property type="entry name" value="VWC"/>
    <property type="match status" value="3"/>
</dbReference>
<dbReference type="PROSITE" id="PS01225">
    <property type="entry name" value="CTCK_2"/>
    <property type="match status" value="1"/>
</dbReference>
<dbReference type="Pfam" id="PF25962">
    <property type="entry name" value="TIL_OTOGL_Mucin"/>
    <property type="match status" value="1"/>
</dbReference>
<keyword evidence="3 10" id="KW-0732">Signal</keyword>
<feature type="domain" description="VWFD" evidence="13">
    <location>
        <begin position="407"/>
        <end position="582"/>
    </location>
</feature>
<feature type="compositionally biased region" description="Polar residues" evidence="9">
    <location>
        <begin position="2570"/>
        <end position="2596"/>
    </location>
</feature>
<comment type="subcellular location">
    <subcellularLocation>
        <location evidence="1">Secreted</location>
    </subcellularLocation>
</comment>
<dbReference type="InterPro" id="IPR058753">
    <property type="entry name" value="TIL_OTOGL_Mucin"/>
</dbReference>
<feature type="region of interest" description="Disordered" evidence="9">
    <location>
        <begin position="2549"/>
        <end position="2608"/>
    </location>
</feature>
<feature type="region of interest" description="Disordered" evidence="9">
    <location>
        <begin position="2624"/>
        <end position="2655"/>
    </location>
</feature>
<organism evidence="14 15">
    <name type="scientific">Leptobrachium leishanense</name>
    <name type="common">Leishan spiny toad</name>
    <dbReference type="NCBI Taxonomy" id="445787"/>
    <lineage>
        <taxon>Eukaryota</taxon>
        <taxon>Metazoa</taxon>
        <taxon>Chordata</taxon>
        <taxon>Craniata</taxon>
        <taxon>Vertebrata</taxon>
        <taxon>Euteleostomi</taxon>
        <taxon>Amphibia</taxon>
        <taxon>Batrachia</taxon>
        <taxon>Anura</taxon>
        <taxon>Pelobatoidea</taxon>
        <taxon>Megophryidae</taxon>
        <taxon>Leptobrachium</taxon>
    </lineage>
</organism>
<dbReference type="PROSITE" id="PS01185">
    <property type="entry name" value="CTCK_1"/>
    <property type="match status" value="1"/>
</dbReference>